<name>H0R3I8_9ACTN</name>
<dbReference type="OrthoDB" id="9786134at2"/>
<dbReference type="STRING" id="1077974.GOEFS_092_00640"/>
<accession>H0R3I8</accession>
<feature type="domain" description="MOSC" evidence="1">
    <location>
        <begin position="28"/>
        <end position="164"/>
    </location>
</feature>
<dbReference type="AlphaFoldDB" id="H0R3I8"/>
<dbReference type="PROSITE" id="PS51340">
    <property type="entry name" value="MOSC"/>
    <property type="match status" value="1"/>
</dbReference>
<dbReference type="InterPro" id="IPR011037">
    <property type="entry name" value="Pyrv_Knase-like_insert_dom_sf"/>
</dbReference>
<gene>
    <name evidence="2" type="ORF">GOEFS_092_00640</name>
</gene>
<dbReference type="SUPFAM" id="SSF50800">
    <property type="entry name" value="PK beta-barrel domain-like"/>
    <property type="match status" value="1"/>
</dbReference>
<dbReference type="PANTHER" id="PTHR30212">
    <property type="entry name" value="PROTEIN YIIM"/>
    <property type="match status" value="1"/>
</dbReference>
<keyword evidence="3" id="KW-1185">Reference proteome</keyword>
<protein>
    <recommendedName>
        <fullName evidence="1">MOSC domain-containing protein</fullName>
    </recommendedName>
</protein>
<proteinExistence type="predicted"/>
<sequence>MPELVAICVVRTLHPDPGQVGITAIDKVPVDGPVRIGPYGAYADVQADRKHHGGLDKALYAYAQEDADFWAAELGREIPPGFFGENLRTVGIEVNAAHIGERWQIGERVIVEVTSPRIPCKTFARWMDDEDAWIKRFADARRPGPYLRVIKRGEIKSGDEITVLSTPDDTRAIRDVGRG</sequence>
<dbReference type="Gene3D" id="2.40.33.20">
    <property type="entry name" value="PK beta-barrel domain-like"/>
    <property type="match status" value="1"/>
</dbReference>
<dbReference type="RefSeq" id="WP_007318974.1">
    <property type="nucleotide sequence ID" value="NZ_BAEH01000092.1"/>
</dbReference>
<comment type="caution">
    <text evidence="2">The sequence shown here is derived from an EMBL/GenBank/DDBJ whole genome shotgun (WGS) entry which is preliminary data.</text>
</comment>
<dbReference type="InterPro" id="IPR052353">
    <property type="entry name" value="Benzoxazolinone_Detox_Enz"/>
</dbReference>
<dbReference type="EMBL" id="BAEH01000092">
    <property type="protein sequence ID" value="GAB19639.1"/>
    <property type="molecule type" value="Genomic_DNA"/>
</dbReference>
<dbReference type="PANTHER" id="PTHR30212:SF2">
    <property type="entry name" value="PROTEIN YIIM"/>
    <property type="match status" value="1"/>
</dbReference>
<evidence type="ECO:0000313" key="3">
    <source>
        <dbReference type="Proteomes" id="UP000035034"/>
    </source>
</evidence>
<dbReference type="eggNOG" id="COG2258">
    <property type="taxonomic scope" value="Bacteria"/>
</dbReference>
<dbReference type="InterPro" id="IPR005302">
    <property type="entry name" value="MoCF_Sase_C"/>
</dbReference>
<evidence type="ECO:0000259" key="1">
    <source>
        <dbReference type="PROSITE" id="PS51340"/>
    </source>
</evidence>
<organism evidence="2 3">
    <name type="scientific">Gordonia effusa NBRC 100432</name>
    <dbReference type="NCBI Taxonomy" id="1077974"/>
    <lineage>
        <taxon>Bacteria</taxon>
        <taxon>Bacillati</taxon>
        <taxon>Actinomycetota</taxon>
        <taxon>Actinomycetes</taxon>
        <taxon>Mycobacteriales</taxon>
        <taxon>Gordoniaceae</taxon>
        <taxon>Gordonia</taxon>
    </lineage>
</organism>
<dbReference type="Pfam" id="PF03473">
    <property type="entry name" value="MOSC"/>
    <property type="match status" value="1"/>
</dbReference>
<dbReference type="Proteomes" id="UP000035034">
    <property type="component" value="Unassembled WGS sequence"/>
</dbReference>
<dbReference type="GO" id="GO:0030170">
    <property type="term" value="F:pyridoxal phosphate binding"/>
    <property type="evidence" value="ECO:0007669"/>
    <property type="project" value="InterPro"/>
</dbReference>
<evidence type="ECO:0000313" key="2">
    <source>
        <dbReference type="EMBL" id="GAB19639.1"/>
    </source>
</evidence>
<reference evidence="2 3" key="1">
    <citation type="submission" date="2011-12" db="EMBL/GenBank/DDBJ databases">
        <title>Whole genome shotgun sequence of Gordonia effusa NBRC 100432.</title>
        <authorList>
            <person name="Yoshida I."/>
            <person name="Takarada H."/>
            <person name="Hosoyama A."/>
            <person name="Tsuchikane K."/>
            <person name="Katsumata H."/>
            <person name="Yamazaki S."/>
            <person name="Fujita N."/>
        </authorList>
    </citation>
    <scope>NUCLEOTIDE SEQUENCE [LARGE SCALE GENOMIC DNA]</scope>
    <source>
        <strain evidence="2 3">NBRC 100432</strain>
    </source>
</reference>
<dbReference type="GO" id="GO:0003824">
    <property type="term" value="F:catalytic activity"/>
    <property type="evidence" value="ECO:0007669"/>
    <property type="project" value="InterPro"/>
</dbReference>
<dbReference type="GO" id="GO:0030151">
    <property type="term" value="F:molybdenum ion binding"/>
    <property type="evidence" value="ECO:0007669"/>
    <property type="project" value="InterPro"/>
</dbReference>